<proteinExistence type="predicted"/>
<dbReference type="PANTHER" id="PTHR21075">
    <property type="entry name" value="ANAEROBIC RIBONUCLEOSIDE-TRIPHOSPHATE REDUCTASE"/>
    <property type="match status" value="1"/>
</dbReference>
<dbReference type="GO" id="GO:0008998">
    <property type="term" value="F:ribonucleoside-triphosphate reductase (thioredoxin) activity"/>
    <property type="evidence" value="ECO:0007669"/>
    <property type="project" value="InterPro"/>
</dbReference>
<dbReference type="GO" id="GO:0004748">
    <property type="term" value="F:ribonucleoside-diphosphate reductase activity, thioredoxin disulfide as acceptor"/>
    <property type="evidence" value="ECO:0007669"/>
    <property type="project" value="TreeGrafter"/>
</dbReference>
<dbReference type="Gene3D" id="3.20.70.20">
    <property type="match status" value="1"/>
</dbReference>
<dbReference type="AlphaFoldDB" id="A0A497ERP1"/>
<dbReference type="SUPFAM" id="SSF51998">
    <property type="entry name" value="PFL-like glycyl radical enzymes"/>
    <property type="match status" value="1"/>
</dbReference>
<dbReference type="Proteomes" id="UP000272051">
    <property type="component" value="Unassembled WGS sequence"/>
</dbReference>
<dbReference type="GO" id="GO:0009265">
    <property type="term" value="P:2'-deoxyribonucleotide biosynthetic process"/>
    <property type="evidence" value="ECO:0007669"/>
    <property type="project" value="TreeGrafter"/>
</dbReference>
<organism evidence="1 2">
    <name type="scientific">Thermoproteota archaeon</name>
    <dbReference type="NCBI Taxonomy" id="2056631"/>
    <lineage>
        <taxon>Archaea</taxon>
        <taxon>Thermoproteota</taxon>
    </lineage>
</organism>
<gene>
    <name evidence="1" type="ORF">DRJ33_07755</name>
</gene>
<reference evidence="1 2" key="1">
    <citation type="submission" date="2018-06" db="EMBL/GenBank/DDBJ databases">
        <title>Extensive metabolic versatility and redundancy in microbially diverse, dynamic hydrothermal sediments.</title>
        <authorList>
            <person name="Dombrowski N."/>
            <person name="Teske A."/>
            <person name="Baker B.J."/>
        </authorList>
    </citation>
    <scope>NUCLEOTIDE SEQUENCE [LARGE SCALE GENOMIC DNA]</scope>
    <source>
        <strain evidence="1">B34_G17</strain>
    </source>
</reference>
<name>A0A497ERP1_9CREN</name>
<sequence>MVQHHIGYELHEHVEAQKFALKVLIEMDKVVKEFSSKTGRRFALARTPAESAAQRLAVADLIHYPRHAKEVVKGDLESALKMIDETRDLPIYYTNGPHVNISAKVPLEQRILIEQRFFPILSGGNIFHVWLAEANPDPEALMKLNRKLAMETWIGYWAHTKDLTLCLSCGYTVGGLQESCPVCRSKSLKYYSRITGYYQEVDSWNTAKRQELRDRYRVSIK</sequence>
<evidence type="ECO:0000313" key="2">
    <source>
        <dbReference type="Proteomes" id="UP000272051"/>
    </source>
</evidence>
<dbReference type="InterPro" id="IPR012833">
    <property type="entry name" value="NrdD"/>
</dbReference>
<comment type="caution">
    <text evidence="1">The sequence shown here is derived from an EMBL/GenBank/DDBJ whole genome shotgun (WGS) entry which is preliminary data.</text>
</comment>
<dbReference type="GO" id="GO:0031250">
    <property type="term" value="C:anaerobic ribonucleoside-triphosphate reductase complex"/>
    <property type="evidence" value="ECO:0007669"/>
    <property type="project" value="TreeGrafter"/>
</dbReference>
<dbReference type="Pfam" id="PF13597">
    <property type="entry name" value="NRDD"/>
    <property type="match status" value="1"/>
</dbReference>
<evidence type="ECO:0000313" key="1">
    <source>
        <dbReference type="EMBL" id="RLE50035.1"/>
    </source>
</evidence>
<protein>
    <submittedName>
        <fullName evidence="1">Uncharacterized protein</fullName>
    </submittedName>
</protein>
<dbReference type="PANTHER" id="PTHR21075:SF0">
    <property type="entry name" value="ANAEROBIC RIBONUCLEOSIDE-TRIPHOSPHATE REDUCTASE"/>
    <property type="match status" value="1"/>
</dbReference>
<dbReference type="EMBL" id="QMQX01000185">
    <property type="protein sequence ID" value="RLE50035.1"/>
    <property type="molecule type" value="Genomic_DNA"/>
</dbReference>
<accession>A0A497ERP1</accession>
<dbReference type="GO" id="GO:0006260">
    <property type="term" value="P:DNA replication"/>
    <property type="evidence" value="ECO:0007669"/>
    <property type="project" value="InterPro"/>
</dbReference>